<feature type="region of interest" description="Disordered" evidence="1">
    <location>
        <begin position="328"/>
        <end position="445"/>
    </location>
</feature>
<evidence type="ECO:0000313" key="4">
    <source>
        <dbReference type="Proteomes" id="UP000306050"/>
    </source>
</evidence>
<dbReference type="InterPro" id="IPR003034">
    <property type="entry name" value="SAP_dom"/>
</dbReference>
<dbReference type="RefSeq" id="XP_029737790.1">
    <property type="nucleotide sequence ID" value="XM_029885938.1"/>
</dbReference>
<feature type="compositionally biased region" description="Low complexity" evidence="1">
    <location>
        <begin position="328"/>
        <end position="337"/>
    </location>
</feature>
<reference evidence="3 4" key="1">
    <citation type="submission" date="2019-05" db="EMBL/GenBank/DDBJ databases">
        <title>Sporisorium graminicola CBS 10092 draft sequencing and annotation.</title>
        <authorList>
            <person name="Solano-Gonzalez S."/>
            <person name="Caddick M.X."/>
            <person name="Darby A."/>
        </authorList>
    </citation>
    <scope>NUCLEOTIDE SEQUENCE [LARGE SCALE GENOMIC DNA]</scope>
    <source>
        <strain evidence="3 4">CBS 10092</strain>
    </source>
</reference>
<dbReference type="KEGG" id="sgra:EX895_005346"/>
<name>A0A4U7KN00_9BASI</name>
<evidence type="ECO:0000259" key="2">
    <source>
        <dbReference type="PROSITE" id="PS50800"/>
    </source>
</evidence>
<feature type="region of interest" description="Disordered" evidence="1">
    <location>
        <begin position="67"/>
        <end position="107"/>
    </location>
</feature>
<dbReference type="OrthoDB" id="5964929at2759"/>
<feature type="compositionally biased region" description="Low complexity" evidence="1">
    <location>
        <begin position="352"/>
        <end position="362"/>
    </location>
</feature>
<feature type="domain" description="SAP" evidence="2">
    <location>
        <begin position="12"/>
        <end position="46"/>
    </location>
</feature>
<feature type="compositionally biased region" description="Low complexity" evidence="1">
    <location>
        <begin position="607"/>
        <end position="637"/>
    </location>
</feature>
<dbReference type="Proteomes" id="UP000306050">
    <property type="component" value="Chromosome SGRAM_6"/>
</dbReference>
<feature type="compositionally biased region" description="Low complexity" evidence="1">
    <location>
        <begin position="425"/>
        <end position="442"/>
    </location>
</feature>
<proteinExistence type="predicted"/>
<evidence type="ECO:0000256" key="1">
    <source>
        <dbReference type="SAM" id="MobiDB-lite"/>
    </source>
</evidence>
<feature type="compositionally biased region" description="Polar residues" evidence="1">
    <location>
        <begin position="338"/>
        <end position="351"/>
    </location>
</feature>
<comment type="caution">
    <text evidence="3">The sequence shown here is derived from an EMBL/GenBank/DDBJ whole genome shotgun (WGS) entry which is preliminary data.</text>
</comment>
<feature type="compositionally biased region" description="Low complexity" evidence="1">
    <location>
        <begin position="673"/>
        <end position="688"/>
    </location>
</feature>
<sequence>MNANLLLSPDALHCLKRKQLTNLCRRFGIKAVGKNADLIQRLQHYAASNIPADSPTKGNVAILRHVKRPRQSDSSQESVVDDQQPADDEAPTLSYPPLTPRTRQKRVSDLVHAIEQVKQQDDGMDTDDDDEQGMDALASQRNTIAFPTSSRAPPPRPLLPPLPAEEEAQPIAPLRIVKALPSSTRIASPLSTATILEMSTRSVGATASTSNLYPDLSTLPLPQGVSSDCLASSSTLPSITSRQFSAAAASVLAEMNARLTAAGRSITSGSLATMSSMGNATWSNLAASASSQGMSKSRSGRYEIHHERQFHKMDSIVNHYAAKRVGAASSASAESTSKPNSNSESASKTPMASTNTSATAAAPRQTPSTSTSQRRARIDASTSTRGLAAMAHSTSARKLTPVRRRTLPIPPTSQAKLPPTLTAIPQPASSRQASASTTSTRADPPRAKRLRLAVTEDSDALQNTVLEIPPEKKTVVIRVTRPEREGMPYKVSVADGRAAGESGPIRAASSLRKTVIKATKSTFVGSGSSSKKMAASAHAQKREAAFAKQQQQAVVMSRSLSSRANIAGAPGGSGMPTSPSVRNKFTGIAMVAESATCDTRKPSAALSTMSGATTQTASTGTSNSSSRFGGSIRSSVSQGLGRAEAARQARLKEIKARTKAALAGFGSQRNVSAASTTVSSDSASTLTTRNPAGEPAPTVAASFSPSVTKPTISSLNRAAAAAAAATATDSNASASLPILANIRQSRPLSLGLDALPAMTGTLLQRAATIHAGVGSTMLAPCLTPRSSSLRHLRRVMRKQQKQADLEHERVAAAENIAPGAVVPSVVVNTPSTSDSASLQQTPQRGEGVVGKPSIRTVAVRAASPTKSLAGAEKFASVPNKLQRAPGTVGRPAGPRAALVASRATTSALNRF</sequence>
<dbReference type="PROSITE" id="PS50800">
    <property type="entry name" value="SAP"/>
    <property type="match status" value="1"/>
</dbReference>
<accession>A0A4U7KN00</accession>
<dbReference type="EMBL" id="SRRM01000019">
    <property type="protein sequence ID" value="TKY85805.1"/>
    <property type="molecule type" value="Genomic_DNA"/>
</dbReference>
<evidence type="ECO:0000313" key="3">
    <source>
        <dbReference type="EMBL" id="TKY85805.1"/>
    </source>
</evidence>
<gene>
    <name evidence="3" type="ORF">EX895_005346</name>
</gene>
<feature type="region of interest" description="Disordered" evidence="1">
    <location>
        <begin position="831"/>
        <end position="850"/>
    </location>
</feature>
<keyword evidence="4" id="KW-1185">Reference proteome</keyword>
<organism evidence="3 4">
    <name type="scientific">Sporisorium graminicola</name>
    <dbReference type="NCBI Taxonomy" id="280036"/>
    <lineage>
        <taxon>Eukaryota</taxon>
        <taxon>Fungi</taxon>
        <taxon>Dikarya</taxon>
        <taxon>Basidiomycota</taxon>
        <taxon>Ustilaginomycotina</taxon>
        <taxon>Ustilaginomycetes</taxon>
        <taxon>Ustilaginales</taxon>
        <taxon>Ustilaginaceae</taxon>
        <taxon>Sporisorium</taxon>
    </lineage>
</organism>
<protein>
    <recommendedName>
        <fullName evidence="2">SAP domain-containing protein</fullName>
    </recommendedName>
</protein>
<feature type="region of interest" description="Disordered" evidence="1">
    <location>
        <begin position="673"/>
        <end position="702"/>
    </location>
</feature>
<feature type="region of interest" description="Disordered" evidence="1">
    <location>
        <begin position="597"/>
        <end position="640"/>
    </location>
</feature>
<dbReference type="GeneID" id="40728241"/>
<feature type="compositionally biased region" description="Low complexity" evidence="1">
    <location>
        <begin position="72"/>
        <end position="83"/>
    </location>
</feature>
<dbReference type="AlphaFoldDB" id="A0A4U7KN00"/>